<feature type="transmembrane region" description="Helical" evidence="1">
    <location>
        <begin position="39"/>
        <end position="60"/>
    </location>
</feature>
<protein>
    <recommendedName>
        <fullName evidence="4">MotA/TolQ/ExbB proton channel domain-containing protein</fullName>
    </recommendedName>
</protein>
<evidence type="ECO:0008006" key="4">
    <source>
        <dbReference type="Google" id="ProtNLM"/>
    </source>
</evidence>
<dbReference type="Proteomes" id="UP000239772">
    <property type="component" value="Unassembled WGS sequence"/>
</dbReference>
<proteinExistence type="predicted"/>
<keyword evidence="1" id="KW-0812">Transmembrane</keyword>
<feature type="transmembrane region" description="Helical" evidence="1">
    <location>
        <begin position="12"/>
        <end position="33"/>
    </location>
</feature>
<sequence>MTRTIWIQALRIALVFAALAALATWQHHFILAGLKSNPYLNALIIGVFAFGSLLAMGNLAGLRNDVRAFSALKSVYDDVQAERLNPDHDRRRQLARCLEPGIVYRSPELFGHVFDLTLEELLRTRHMRISVATMQHLISAIESRMAHRRSLMGYLTGLCVFLGLIGTFIGLMEMVGSVGGIIGGLAQGDSASAESMKRLIHDLEAPLTGMATGFSCSLFGLFSSLMLGLFSRFVNSAGDSVKNEFEAWLAGISQIETRQVESQSQGELAAAGSPAAAGLGLAVSPDLAASMRRLAERQDAQAELLDRVCRLLDRAAHNDSAALHALSRTEALHEEVARLREDVARQSQAMQQTALSGFDQIARLAREQQESSLRELSEVAASQAQARATLRQIQAELGARATEPLAAGAIAQAVTAGVGDLASALDGSLRHVAGELARLSDEQRATTAALAQGAPDHLATELRGVGRSLQNGLQEGFAEMAQSFEHAFQAYAGLVQHIAQREAEQPSQRAPAPARRPA</sequence>
<dbReference type="OrthoDB" id="9794540at2"/>
<dbReference type="RefSeq" id="WP_106335090.1">
    <property type="nucleotide sequence ID" value="NZ_PVZS01000002.1"/>
</dbReference>
<dbReference type="AlphaFoldDB" id="A0A2T1HYE1"/>
<keyword evidence="1" id="KW-1133">Transmembrane helix</keyword>
<feature type="transmembrane region" description="Helical" evidence="1">
    <location>
        <begin position="151"/>
        <end position="171"/>
    </location>
</feature>
<name>A0A2T1HYE1_9HYPH</name>
<comment type="caution">
    <text evidence="2">The sequence shown here is derived from an EMBL/GenBank/DDBJ whole genome shotgun (WGS) entry which is preliminary data.</text>
</comment>
<keyword evidence="3" id="KW-1185">Reference proteome</keyword>
<organism evidence="2 3">
    <name type="scientific">Alsobacter soli</name>
    <dbReference type="NCBI Taxonomy" id="2109933"/>
    <lineage>
        <taxon>Bacteria</taxon>
        <taxon>Pseudomonadati</taxon>
        <taxon>Pseudomonadota</taxon>
        <taxon>Alphaproteobacteria</taxon>
        <taxon>Hyphomicrobiales</taxon>
        <taxon>Alsobacteraceae</taxon>
        <taxon>Alsobacter</taxon>
    </lineage>
</organism>
<dbReference type="EMBL" id="PVZS01000002">
    <property type="protein sequence ID" value="PSC06712.1"/>
    <property type="molecule type" value="Genomic_DNA"/>
</dbReference>
<keyword evidence="1" id="KW-0472">Membrane</keyword>
<evidence type="ECO:0000256" key="1">
    <source>
        <dbReference type="SAM" id="Phobius"/>
    </source>
</evidence>
<evidence type="ECO:0000313" key="3">
    <source>
        <dbReference type="Proteomes" id="UP000239772"/>
    </source>
</evidence>
<gene>
    <name evidence="2" type="ORF">SLNSH_02640</name>
</gene>
<reference evidence="3" key="1">
    <citation type="submission" date="2018-03" db="EMBL/GenBank/DDBJ databases">
        <authorList>
            <person name="Sun L."/>
            <person name="Liu H."/>
            <person name="Chen W."/>
            <person name="Huang K."/>
            <person name="Liu W."/>
            <person name="Gao X."/>
        </authorList>
    </citation>
    <scope>NUCLEOTIDE SEQUENCE [LARGE SCALE GENOMIC DNA]</scope>
    <source>
        <strain evidence="3">SH9</strain>
    </source>
</reference>
<accession>A0A2T1HYE1</accession>
<evidence type="ECO:0000313" key="2">
    <source>
        <dbReference type="EMBL" id="PSC06712.1"/>
    </source>
</evidence>